<accession>A0A212EN94</accession>
<evidence type="ECO:0000313" key="2">
    <source>
        <dbReference type="EMBL" id="OWR42975.1"/>
    </source>
</evidence>
<keyword evidence="3" id="KW-1185">Reference proteome</keyword>
<organism evidence="2 3">
    <name type="scientific">Danaus plexippus plexippus</name>
    <dbReference type="NCBI Taxonomy" id="278856"/>
    <lineage>
        <taxon>Eukaryota</taxon>
        <taxon>Metazoa</taxon>
        <taxon>Ecdysozoa</taxon>
        <taxon>Arthropoda</taxon>
        <taxon>Hexapoda</taxon>
        <taxon>Insecta</taxon>
        <taxon>Pterygota</taxon>
        <taxon>Neoptera</taxon>
        <taxon>Endopterygota</taxon>
        <taxon>Lepidoptera</taxon>
        <taxon>Glossata</taxon>
        <taxon>Ditrysia</taxon>
        <taxon>Papilionoidea</taxon>
        <taxon>Nymphalidae</taxon>
        <taxon>Danainae</taxon>
        <taxon>Danaini</taxon>
        <taxon>Danaina</taxon>
        <taxon>Danaus</taxon>
        <taxon>Danaus</taxon>
    </lineage>
</organism>
<evidence type="ECO:0000313" key="3">
    <source>
        <dbReference type="Proteomes" id="UP000007151"/>
    </source>
</evidence>
<feature type="coiled-coil region" evidence="1">
    <location>
        <begin position="59"/>
        <end position="93"/>
    </location>
</feature>
<dbReference type="AlphaFoldDB" id="A0A212EN94"/>
<dbReference type="Proteomes" id="UP000007151">
    <property type="component" value="Unassembled WGS sequence"/>
</dbReference>
<keyword evidence="1" id="KW-0175">Coiled coil</keyword>
<reference evidence="2 3" key="1">
    <citation type="journal article" date="2011" name="Cell">
        <title>The monarch butterfly genome yields insights into long-distance migration.</title>
        <authorList>
            <person name="Zhan S."/>
            <person name="Merlin C."/>
            <person name="Boore J.L."/>
            <person name="Reppert S.M."/>
        </authorList>
    </citation>
    <scope>NUCLEOTIDE SEQUENCE [LARGE SCALE GENOMIC DNA]</scope>
    <source>
        <strain evidence="2">F-2</strain>
    </source>
</reference>
<name>A0A212EN94_DANPL</name>
<dbReference type="InParanoid" id="A0A212EN94"/>
<sequence length="686" mass="78523">MNESNDVQALEKISSEVDESQFKIILTNQCIKAQEFLVHKLRRQSEQTRQICNFISSGNLKLESEIRLGEQEIKNLRSALETIKSSNVELEKELLLIKEDKIDLIERVNNGIRKYEELWLTSKQKYDNIPFIKKQQLTINRRKSLEDTVVCLDNEIQHLRRVFEERKKELSNIDRQHAIYIARYMVDERPDVLRCLTQKAEEVNNLMNEIKDLQNEQNFNFPRTNYSKVAAAVDAKTNDETVSVEKKHSDDDNEDAMLLPKLQLQNIDLDMLMDKLEQVKKADSMLIKRADSITIQIQEQPHKYGQENMNNIYVSSYFKNINDVKEVKEKVQSQTFNYTDKKLIHILEDIQLHKKDSYNIFSKLNPNELRIVDVIPASIDINNSNQSPEKLDKGAGTEVTKEIDLTNKDSSNIVIPPSQFLDLSQNSQEKKVKFSTVVSVQEVENMNKSQEYAVEENIKTELSTSVASENSYQIIKENIFKKHNIALSPEFIYSKNPKISDKKTKFCDGDDMSDKPTQIKDVCGQNMNTEVEVGASIDVVSKQEPTVAGFLFTHGPKGIPDSLDVSMASTCIEDVDNEFPHCFDSSLLLSPKADLKVPENIVNNTGTLSQEVPNFLSGFKKVGLSLFGHSSENNSDTNNKLPNANNFNFSFVNTEKRNRGGFFNISIKKIVINYCFIDVTDMLLQL</sequence>
<comment type="caution">
    <text evidence="2">The sequence shown here is derived from an EMBL/GenBank/DDBJ whole genome shotgun (WGS) entry which is preliminary data.</text>
</comment>
<proteinExistence type="predicted"/>
<dbReference type="KEGG" id="dpl:KGM_207731"/>
<protein>
    <submittedName>
        <fullName evidence="2">Uncharacterized protein</fullName>
    </submittedName>
</protein>
<evidence type="ECO:0000256" key="1">
    <source>
        <dbReference type="SAM" id="Coils"/>
    </source>
</evidence>
<dbReference type="eggNOG" id="ENOG502T7CQ">
    <property type="taxonomic scope" value="Eukaryota"/>
</dbReference>
<dbReference type="EMBL" id="AGBW02013681">
    <property type="protein sequence ID" value="OWR42975.1"/>
    <property type="molecule type" value="Genomic_DNA"/>
</dbReference>
<gene>
    <name evidence="2" type="ORF">KGM_207731</name>
</gene>